<proteinExistence type="predicted"/>
<sequence length="389" mass="41481">MDCSSLPTGARLCCDEADEPALAEVAYGCSASPSPPDQQIKETPVSPLISAKPTALEEAEVEGPLLTANSAAALGAPWSSSKPEEPHEAPEKPESHGVKFEQLIGPPAPPSVLPSTSASSGGSLVGESEDSFCPVAAFPQVLSQSKGPGPQTDPVVACAAPPGEALHAELRTFELLTHLRSVARRWALHHDNFFFHWDRLCAEWKERRQGGPQGPKGPPEEDPRKRCAQDRESKGAAAPCNLQQPEAPGTQGPPKDTVDILCRLSLPSGWQQLGPPTLFRVGSPVSAATATAAAAAAALAATAAALAALAAAVAERRWQQQQQRWQRWQQQLQQLQQQQQQQQQQQHRGYPHKPKSVCRRSLEALSFSLYPVAADVAFKHSCSSKTAAA</sequence>
<keyword evidence="5" id="KW-1185">Reference proteome</keyword>
<gene>
    <name evidence="4" type="ORF">EPH_0014010</name>
</gene>
<organism evidence="4 5">
    <name type="scientific">Eimeria praecox</name>
    <dbReference type="NCBI Taxonomy" id="51316"/>
    <lineage>
        <taxon>Eukaryota</taxon>
        <taxon>Sar</taxon>
        <taxon>Alveolata</taxon>
        <taxon>Apicomplexa</taxon>
        <taxon>Conoidasida</taxon>
        <taxon>Coccidia</taxon>
        <taxon>Eucoccidiorida</taxon>
        <taxon>Eimeriorina</taxon>
        <taxon>Eimeriidae</taxon>
        <taxon>Eimeria</taxon>
    </lineage>
</organism>
<keyword evidence="3" id="KW-0812">Transmembrane</keyword>
<evidence type="ECO:0000313" key="5">
    <source>
        <dbReference type="Proteomes" id="UP000018201"/>
    </source>
</evidence>
<accession>U6GXY7</accession>
<evidence type="ECO:0000313" key="4">
    <source>
        <dbReference type="EMBL" id="CDI85025.1"/>
    </source>
</evidence>
<feature type="region of interest" description="Disordered" evidence="2">
    <location>
        <begin position="29"/>
        <end position="126"/>
    </location>
</feature>
<keyword evidence="1" id="KW-0175">Coiled coil</keyword>
<feature type="compositionally biased region" description="Basic and acidic residues" evidence="2">
    <location>
        <begin position="218"/>
        <end position="234"/>
    </location>
</feature>
<reference evidence="4" key="1">
    <citation type="submission" date="2013-10" db="EMBL/GenBank/DDBJ databases">
        <title>Genomic analysis of the causative agents of coccidiosis in chickens.</title>
        <authorList>
            <person name="Reid A.J."/>
            <person name="Blake D."/>
            <person name="Billington K."/>
            <person name="Browne H."/>
            <person name="Dunn M."/>
            <person name="Hung S."/>
            <person name="Kawahara F."/>
            <person name="Miranda-Saavedra D."/>
            <person name="Mourier T."/>
            <person name="Nagra H."/>
            <person name="Otto T.D."/>
            <person name="Rawlings N."/>
            <person name="Sanchez A."/>
            <person name="Sanders M."/>
            <person name="Subramaniam C."/>
            <person name="Tay Y."/>
            <person name="Dear P."/>
            <person name="Doerig C."/>
            <person name="Gruber A."/>
            <person name="Parkinson J."/>
            <person name="Shirley M."/>
            <person name="Wan K.L."/>
            <person name="Berriman M."/>
            <person name="Tomley F."/>
            <person name="Pain A."/>
        </authorList>
    </citation>
    <scope>NUCLEOTIDE SEQUENCE [LARGE SCALE GENOMIC DNA]</scope>
    <source>
        <strain evidence="4">Houghton</strain>
    </source>
</reference>
<dbReference type="VEuPathDB" id="ToxoDB:EPH_0014010"/>
<evidence type="ECO:0000256" key="2">
    <source>
        <dbReference type="SAM" id="MobiDB-lite"/>
    </source>
</evidence>
<evidence type="ECO:0000256" key="1">
    <source>
        <dbReference type="SAM" id="Coils"/>
    </source>
</evidence>
<reference evidence="4" key="2">
    <citation type="submission" date="2013-10" db="EMBL/GenBank/DDBJ databases">
        <authorList>
            <person name="Aslett M."/>
        </authorList>
    </citation>
    <scope>NUCLEOTIDE SEQUENCE [LARGE SCALE GENOMIC DNA]</scope>
    <source>
        <strain evidence="4">Houghton</strain>
    </source>
</reference>
<keyword evidence="3" id="KW-1133">Transmembrane helix</keyword>
<feature type="region of interest" description="Disordered" evidence="2">
    <location>
        <begin position="207"/>
        <end position="258"/>
    </location>
</feature>
<feature type="compositionally biased region" description="Polar residues" evidence="2">
    <location>
        <begin position="113"/>
        <end position="122"/>
    </location>
</feature>
<dbReference type="EMBL" id="HG693289">
    <property type="protein sequence ID" value="CDI85025.1"/>
    <property type="molecule type" value="Genomic_DNA"/>
</dbReference>
<feature type="coiled-coil region" evidence="1">
    <location>
        <begin position="318"/>
        <end position="345"/>
    </location>
</feature>
<dbReference type="AlphaFoldDB" id="U6GXY7"/>
<protein>
    <submittedName>
        <fullName evidence="4">Uncharacterized protein</fullName>
    </submittedName>
</protein>
<evidence type="ECO:0000256" key="3">
    <source>
        <dbReference type="SAM" id="Phobius"/>
    </source>
</evidence>
<feature type="transmembrane region" description="Helical" evidence="3">
    <location>
        <begin position="292"/>
        <end position="314"/>
    </location>
</feature>
<keyword evidence="3" id="KW-0472">Membrane</keyword>
<feature type="compositionally biased region" description="Basic and acidic residues" evidence="2">
    <location>
        <begin position="82"/>
        <end position="99"/>
    </location>
</feature>
<dbReference type="Proteomes" id="UP000018201">
    <property type="component" value="Unassembled WGS sequence"/>
</dbReference>
<name>U6GXY7_9EIME</name>
<dbReference type="OrthoDB" id="354923at2759"/>